<dbReference type="EMBL" id="JBBNAG010000011">
    <property type="protein sequence ID" value="KAK9094552.1"/>
    <property type="molecule type" value="Genomic_DNA"/>
</dbReference>
<dbReference type="InterPro" id="IPR002156">
    <property type="entry name" value="RNaseH_domain"/>
</dbReference>
<reference evidence="2 3" key="1">
    <citation type="submission" date="2024-01" db="EMBL/GenBank/DDBJ databases">
        <title>Genome assemblies of Stephania.</title>
        <authorList>
            <person name="Yang L."/>
        </authorList>
    </citation>
    <scope>NUCLEOTIDE SEQUENCE [LARGE SCALE GENOMIC DNA]</scope>
    <source>
        <strain evidence="2">JXDWG</strain>
        <tissue evidence="2">Leaf</tissue>
    </source>
</reference>
<feature type="domain" description="RNase H type-1" evidence="1">
    <location>
        <begin position="12"/>
        <end position="59"/>
    </location>
</feature>
<comment type="caution">
    <text evidence="2">The sequence shown here is derived from an EMBL/GenBank/DDBJ whole genome shotgun (WGS) entry which is preliminary data.</text>
</comment>
<dbReference type="AlphaFoldDB" id="A0AAP0EMK1"/>
<dbReference type="GO" id="GO:0003676">
    <property type="term" value="F:nucleic acid binding"/>
    <property type="evidence" value="ECO:0007669"/>
    <property type="project" value="InterPro"/>
</dbReference>
<keyword evidence="3" id="KW-1185">Reference proteome</keyword>
<name>A0AAP0EMK1_9MAGN</name>
<evidence type="ECO:0000313" key="3">
    <source>
        <dbReference type="Proteomes" id="UP001419268"/>
    </source>
</evidence>
<evidence type="ECO:0000313" key="2">
    <source>
        <dbReference type="EMBL" id="KAK9094552.1"/>
    </source>
</evidence>
<proteinExistence type="predicted"/>
<sequence>MNNNTQRLDARLKNKQAPFNKHWHLLSLVLHKINKQWVVEVHHFHREGNQAADWMTNKAFHQATGTHFSQLWLNRTRGYSSR</sequence>
<accession>A0AAP0EMK1</accession>
<dbReference type="Proteomes" id="UP001419268">
    <property type="component" value="Unassembled WGS sequence"/>
</dbReference>
<gene>
    <name evidence="2" type="ORF">Scep_026021</name>
</gene>
<evidence type="ECO:0000259" key="1">
    <source>
        <dbReference type="Pfam" id="PF13456"/>
    </source>
</evidence>
<organism evidence="2 3">
    <name type="scientific">Stephania cephalantha</name>
    <dbReference type="NCBI Taxonomy" id="152367"/>
    <lineage>
        <taxon>Eukaryota</taxon>
        <taxon>Viridiplantae</taxon>
        <taxon>Streptophyta</taxon>
        <taxon>Embryophyta</taxon>
        <taxon>Tracheophyta</taxon>
        <taxon>Spermatophyta</taxon>
        <taxon>Magnoliopsida</taxon>
        <taxon>Ranunculales</taxon>
        <taxon>Menispermaceae</taxon>
        <taxon>Menispermoideae</taxon>
        <taxon>Cissampelideae</taxon>
        <taxon>Stephania</taxon>
    </lineage>
</organism>
<dbReference type="Pfam" id="PF13456">
    <property type="entry name" value="RVT_3"/>
    <property type="match status" value="1"/>
</dbReference>
<dbReference type="GO" id="GO:0004523">
    <property type="term" value="F:RNA-DNA hybrid ribonuclease activity"/>
    <property type="evidence" value="ECO:0007669"/>
    <property type="project" value="InterPro"/>
</dbReference>
<protein>
    <recommendedName>
        <fullName evidence="1">RNase H type-1 domain-containing protein</fullName>
    </recommendedName>
</protein>